<evidence type="ECO:0000313" key="1">
    <source>
        <dbReference type="EMBL" id="WMT07278.1"/>
    </source>
</evidence>
<dbReference type="GeneID" id="84215884"/>
<organism evidence="1 2">
    <name type="scientific">Natrinema thermotolerans</name>
    <dbReference type="NCBI Taxonomy" id="121872"/>
    <lineage>
        <taxon>Archaea</taxon>
        <taxon>Methanobacteriati</taxon>
        <taxon>Methanobacteriota</taxon>
        <taxon>Stenosarchaea group</taxon>
        <taxon>Halobacteria</taxon>
        <taxon>Halobacteriales</taxon>
        <taxon>Natrialbaceae</taxon>
        <taxon>Natrinema</taxon>
    </lineage>
</organism>
<dbReference type="Proteomes" id="UP001224926">
    <property type="component" value="Chromosome"/>
</dbReference>
<protein>
    <submittedName>
        <fullName evidence="1">Uncharacterized protein</fullName>
    </submittedName>
</protein>
<evidence type="ECO:0000313" key="2">
    <source>
        <dbReference type="Proteomes" id="UP001224926"/>
    </source>
</evidence>
<gene>
    <name evidence="1" type="ORF">NP511_18045</name>
</gene>
<dbReference type="EMBL" id="CP101873">
    <property type="protein sequence ID" value="WMT07278.1"/>
    <property type="molecule type" value="Genomic_DNA"/>
</dbReference>
<keyword evidence="2" id="KW-1185">Reference proteome</keyword>
<dbReference type="GeneID" id="39864367"/>
<proteinExistence type="predicted"/>
<accession>A0AAF0T0V3</accession>
<dbReference type="RefSeq" id="WP_049966560.1">
    <property type="nucleotide sequence ID" value="NZ_CP101873.1"/>
</dbReference>
<sequence>MQRDGVNGVVEQIAKNMEISAGDALAVYHELSAESADEIDISPAPSRLERVLLKITRQKFDQDGAYSDPRHLAVLEGESRQELLPIVDMKSDPEAKDAADPIYGEMTGDLYNAGQWLEPVVGIGLPYQRDIRYAYIYDGAVDEITVDDVYVHEIHSVDVNLELICAHPDAKILQLW</sequence>
<reference evidence="1 2" key="1">
    <citation type="submission" date="2022-07" db="EMBL/GenBank/DDBJ databases">
        <title>Two temperate virus in Haloterrigena jeotgali A29.</title>
        <authorList>
            <person name="Deng X."/>
        </authorList>
    </citation>
    <scope>NUCLEOTIDE SEQUENCE [LARGE SCALE GENOMIC DNA]</scope>
    <source>
        <strain evidence="1 2">A29</strain>
    </source>
</reference>
<dbReference type="AlphaFoldDB" id="A0AAF0T0V3"/>
<name>A0AAF0T0V3_9EURY</name>